<feature type="transmembrane region" description="Helical" evidence="7">
    <location>
        <begin position="568"/>
        <end position="587"/>
    </location>
</feature>
<protein>
    <recommendedName>
        <fullName evidence="13">ABC transporter domain-containing protein</fullName>
    </recommendedName>
</protein>
<evidence type="ECO:0000256" key="4">
    <source>
        <dbReference type="ARBA" id="ARBA00022989"/>
    </source>
</evidence>
<feature type="domain" description="ABC-2 type transporter transmembrane" evidence="9">
    <location>
        <begin position="406"/>
        <end position="617"/>
    </location>
</feature>
<evidence type="ECO:0000256" key="7">
    <source>
        <dbReference type="SAM" id="Phobius"/>
    </source>
</evidence>
<dbReference type="GO" id="GO:0005524">
    <property type="term" value="F:ATP binding"/>
    <property type="evidence" value="ECO:0007669"/>
    <property type="project" value="InterPro"/>
</dbReference>
<dbReference type="InterPro" id="IPR013525">
    <property type="entry name" value="ABC2_TM"/>
</dbReference>
<feature type="transmembrane region" description="Helical" evidence="7">
    <location>
        <begin position="457"/>
        <end position="479"/>
    </location>
</feature>
<evidence type="ECO:0000313" key="12">
    <source>
        <dbReference type="Proteomes" id="UP000233551"/>
    </source>
</evidence>
<comment type="subcellular location">
    <subcellularLocation>
        <location evidence="1">Membrane</location>
        <topology evidence="1">Multi-pass membrane protein</topology>
    </subcellularLocation>
</comment>
<dbReference type="AlphaFoldDB" id="A0A2I0HWB2"/>
<evidence type="ECO:0000256" key="3">
    <source>
        <dbReference type="ARBA" id="ARBA00022692"/>
    </source>
</evidence>
<dbReference type="EMBL" id="PGOL01005256">
    <property type="protein sequence ID" value="PKI35566.1"/>
    <property type="molecule type" value="Genomic_DNA"/>
</dbReference>
<evidence type="ECO:0000259" key="8">
    <source>
        <dbReference type="Pfam" id="PF00005"/>
    </source>
</evidence>
<feature type="region of interest" description="Disordered" evidence="6">
    <location>
        <begin position="1"/>
        <end position="24"/>
    </location>
</feature>
<feature type="transmembrane region" description="Helical" evidence="7">
    <location>
        <begin position="426"/>
        <end position="445"/>
    </location>
</feature>
<evidence type="ECO:0000256" key="1">
    <source>
        <dbReference type="ARBA" id="ARBA00004141"/>
    </source>
</evidence>
<keyword evidence="5 7" id="KW-0472">Membrane</keyword>
<evidence type="ECO:0000256" key="5">
    <source>
        <dbReference type="ARBA" id="ARBA00023136"/>
    </source>
</evidence>
<gene>
    <name evidence="11" type="ORF">CRG98_044020</name>
</gene>
<dbReference type="Gene3D" id="3.40.50.300">
    <property type="entry name" value="P-loop containing nucleotide triphosphate hydrolases"/>
    <property type="match status" value="3"/>
</dbReference>
<dbReference type="Pfam" id="PF19055">
    <property type="entry name" value="ABC2_membrane_7"/>
    <property type="match status" value="1"/>
</dbReference>
<proteinExistence type="predicted"/>
<evidence type="ECO:0008006" key="13">
    <source>
        <dbReference type="Google" id="ProtNLM"/>
    </source>
</evidence>
<feature type="compositionally biased region" description="Basic and acidic residues" evidence="6">
    <location>
        <begin position="14"/>
        <end position="24"/>
    </location>
</feature>
<evidence type="ECO:0000256" key="6">
    <source>
        <dbReference type="SAM" id="MobiDB-lite"/>
    </source>
</evidence>
<dbReference type="InterPro" id="IPR003439">
    <property type="entry name" value="ABC_transporter-like_ATP-bd"/>
</dbReference>
<feature type="transmembrane region" description="Helical" evidence="7">
    <location>
        <begin position="499"/>
        <end position="528"/>
    </location>
</feature>
<dbReference type="Pfam" id="PF01061">
    <property type="entry name" value="ABC2_membrane"/>
    <property type="match status" value="1"/>
</dbReference>
<dbReference type="Pfam" id="PF00005">
    <property type="entry name" value="ABC_tran"/>
    <property type="match status" value="1"/>
</dbReference>
<dbReference type="InterPro" id="IPR027417">
    <property type="entry name" value="P-loop_NTPase"/>
</dbReference>
<feature type="domain" description="ABC transporter" evidence="8">
    <location>
        <begin position="725"/>
        <end position="761"/>
    </location>
</feature>
<reference evidence="11 12" key="1">
    <citation type="submission" date="2017-11" db="EMBL/GenBank/DDBJ databases">
        <title>De-novo sequencing of pomegranate (Punica granatum L.) genome.</title>
        <authorList>
            <person name="Akparov Z."/>
            <person name="Amiraslanov A."/>
            <person name="Hajiyeva S."/>
            <person name="Abbasov M."/>
            <person name="Kaur K."/>
            <person name="Hamwieh A."/>
            <person name="Solovyev V."/>
            <person name="Salamov A."/>
            <person name="Braich B."/>
            <person name="Kosarev P."/>
            <person name="Mahmoud A."/>
            <person name="Hajiyev E."/>
            <person name="Babayeva S."/>
            <person name="Izzatullayeva V."/>
            <person name="Mammadov A."/>
            <person name="Mammadov A."/>
            <person name="Sharifova S."/>
            <person name="Ojaghi J."/>
            <person name="Eynullazada K."/>
            <person name="Bayramov B."/>
            <person name="Abdulazimova A."/>
            <person name="Shahmuradov I."/>
        </authorList>
    </citation>
    <scope>NUCLEOTIDE SEQUENCE [LARGE SCALE GENOMIC DNA]</scope>
    <source>
        <strain evidence="12">cv. AG2017</strain>
        <tissue evidence="11">Leaf</tissue>
    </source>
</reference>
<feature type="transmembrane region" description="Helical" evidence="7">
    <location>
        <begin position="540"/>
        <end position="562"/>
    </location>
</feature>
<keyword evidence="4 7" id="KW-1133">Transmembrane helix</keyword>
<evidence type="ECO:0000259" key="9">
    <source>
        <dbReference type="Pfam" id="PF01061"/>
    </source>
</evidence>
<feature type="domain" description="ABC transporter family G" evidence="10">
    <location>
        <begin position="285"/>
        <end position="335"/>
    </location>
</feature>
<keyword evidence="3 7" id="KW-0812">Transmembrane</keyword>
<dbReference type="STRING" id="22663.A0A2I0HWB2"/>
<dbReference type="Proteomes" id="UP000233551">
    <property type="component" value="Unassembled WGS sequence"/>
</dbReference>
<dbReference type="InterPro" id="IPR043926">
    <property type="entry name" value="ABCG_dom"/>
</dbReference>
<evidence type="ECO:0000256" key="2">
    <source>
        <dbReference type="ARBA" id="ARBA00022448"/>
    </source>
</evidence>
<dbReference type="PANTHER" id="PTHR19241">
    <property type="entry name" value="ATP-BINDING CASSETTE TRANSPORTER"/>
    <property type="match status" value="1"/>
</dbReference>
<evidence type="ECO:0000313" key="11">
    <source>
        <dbReference type="EMBL" id="PKI35566.1"/>
    </source>
</evidence>
<accession>A0A2I0HWB2</accession>
<sequence length="769" mass="87013">MELELQHASSFRSNRSDTERSLPAEGRVDDEVELQWAAIERLPTFRRLRTSLFDDGKVSGSQNNPDVAGKRVMDVTKLGGIERHMFVENLLKRVEDDNLRLLQKLKERIDRVGVNLGAVEVRYMDLTIEAEYEVVHGKPLPTLWNTLKSIFSIRRSIGCKNPADKISILKGISGLLKPSRKFQVTGEISYNGYGLNEFVPQKTSAYISQDDLHISEMTVRETLDFAARCQGVGKWAGEMIIGPARVLFMDEISNGLDSSTTFQIITCLQQLAHIMGSTILVTLLQPSPETFDLFDEVILMAEGHIVYHGPRDSILDFFECCGFKCPPRKGIADFLQEAVSKKDQAQYWQCRDEPHAYVTVEQLAEKFKEFPVGKDLNAELMMPVHRSEIGKDALSFDIYSLKKWELFKACLAREWLLMKRNSFVHVFKSAQLVVVGVMTMTIFIRTRMKIDLAHADLYMGSLFYSLIRLVVIGIAELSMTVSRLGVFYKQRDFYFYSAWAYSIPAAILKIPFSMLDAFLWTALTYYVIGYSPEPQRFFCQFFLMFLVHQASISLFRVIAALVPNPSVAATYALFSLLVIFLFGGFVIPKPSLPDWLKWGFWISPLSYAEIAVSVNEFLAPRWQKVSSSNITIGHQVLGKLGLDYTPGRSRTLISQNKLSHKDRNIGKSPRGKQVMHRAVSREANTFGMVLPFEPVTLTFENVHYFVDTPKKLREQGFPEKRLQLLRDITGAFRPGVLTALMGVSGAGKTTLMDVLSGRKTGGIIEGDIR</sequence>
<dbReference type="GO" id="GO:0016887">
    <property type="term" value="F:ATP hydrolysis activity"/>
    <property type="evidence" value="ECO:0007669"/>
    <property type="project" value="InterPro"/>
</dbReference>
<name>A0A2I0HWB2_PUNGR</name>
<keyword evidence="2" id="KW-0813">Transport</keyword>
<evidence type="ECO:0000259" key="10">
    <source>
        <dbReference type="Pfam" id="PF19055"/>
    </source>
</evidence>
<organism evidence="11 12">
    <name type="scientific">Punica granatum</name>
    <name type="common">Pomegranate</name>
    <dbReference type="NCBI Taxonomy" id="22663"/>
    <lineage>
        <taxon>Eukaryota</taxon>
        <taxon>Viridiplantae</taxon>
        <taxon>Streptophyta</taxon>
        <taxon>Embryophyta</taxon>
        <taxon>Tracheophyta</taxon>
        <taxon>Spermatophyta</taxon>
        <taxon>Magnoliopsida</taxon>
        <taxon>eudicotyledons</taxon>
        <taxon>Gunneridae</taxon>
        <taxon>Pentapetalae</taxon>
        <taxon>rosids</taxon>
        <taxon>malvids</taxon>
        <taxon>Myrtales</taxon>
        <taxon>Lythraceae</taxon>
        <taxon>Punica</taxon>
    </lineage>
</organism>
<dbReference type="GO" id="GO:0005886">
    <property type="term" value="C:plasma membrane"/>
    <property type="evidence" value="ECO:0007669"/>
    <property type="project" value="UniProtKB-ARBA"/>
</dbReference>
<feature type="non-terminal residue" evidence="11">
    <location>
        <position position="769"/>
    </location>
</feature>
<dbReference type="SUPFAM" id="SSF52540">
    <property type="entry name" value="P-loop containing nucleoside triphosphate hydrolases"/>
    <property type="match status" value="2"/>
</dbReference>
<keyword evidence="12" id="KW-1185">Reference proteome</keyword>
<dbReference type="GO" id="GO:0140359">
    <property type="term" value="F:ABC-type transporter activity"/>
    <property type="evidence" value="ECO:0007669"/>
    <property type="project" value="InterPro"/>
</dbReference>
<comment type="caution">
    <text evidence="11">The sequence shown here is derived from an EMBL/GenBank/DDBJ whole genome shotgun (WGS) entry which is preliminary data.</text>
</comment>